<sequence>MPAPTCIATTKTTGLPCTKPAREGSDKCGIHRRWNPPPPRCIGIIAAGTQCMNNAYGGFETCTTHRHSTRTTAVQAPIVLPECAKPGCRKRQAAAPNVNNECAMHIAIRQRHETNARNVALFRRIIRFYTAAAVFADLEGIMRSEIQRCAIRVFRALDGHARGRLDMPPTDEAIRAAVELEVVRPREVLIEEQRQREQLFVGGWQAPPAGTHPPNSLGAIAASTQNIHAREVVEQSMRGSEFLLAVEVPEGQDTIAELKVLWPVNSQNRRLHDDVLSWHNQSMCFAENDWMYRRLLNGLWAYIKAQEGERRTELEKRLLEECREAIGKCCQGHTNRIVNVLSGFVEGIEVKQSKGDILQQRFAAIGNLDDEEQRYIEATQVLAELGVGADEAGPWLDAIAVE</sequence>
<reference evidence="1" key="1">
    <citation type="journal article" date="2020" name="Nature">
        <title>Giant virus diversity and host interactions through global metagenomics.</title>
        <authorList>
            <person name="Schulz F."/>
            <person name="Roux S."/>
            <person name="Paez-Espino D."/>
            <person name="Jungbluth S."/>
            <person name="Walsh D.A."/>
            <person name="Denef V.J."/>
            <person name="McMahon K.D."/>
            <person name="Konstantinidis K.T."/>
            <person name="Eloe-Fadrosh E.A."/>
            <person name="Kyrpides N.C."/>
            <person name="Woyke T."/>
        </authorList>
    </citation>
    <scope>NUCLEOTIDE SEQUENCE</scope>
    <source>
        <strain evidence="1">GVMAG-S-1101176-114</strain>
    </source>
</reference>
<organism evidence="1">
    <name type="scientific">viral metagenome</name>
    <dbReference type="NCBI Taxonomy" id="1070528"/>
    <lineage>
        <taxon>unclassified sequences</taxon>
        <taxon>metagenomes</taxon>
        <taxon>organismal metagenomes</taxon>
    </lineage>
</organism>
<proteinExistence type="predicted"/>
<protein>
    <submittedName>
        <fullName evidence="1">Uncharacterized protein</fullName>
    </submittedName>
</protein>
<evidence type="ECO:0000313" key="1">
    <source>
        <dbReference type="EMBL" id="QHU13019.1"/>
    </source>
</evidence>
<dbReference type="AlphaFoldDB" id="A0A6C0K5P1"/>
<dbReference type="EMBL" id="MN740813">
    <property type="protein sequence ID" value="QHU13019.1"/>
    <property type="molecule type" value="Genomic_DNA"/>
</dbReference>
<name>A0A6C0K5P1_9ZZZZ</name>
<accession>A0A6C0K5P1</accession>